<reference evidence="2" key="1">
    <citation type="journal article" date="2021" name="Proc. Natl. Acad. Sci. U.S.A.">
        <title>A Catalog of Tens of Thousands of Viruses from Human Metagenomes Reveals Hidden Associations with Chronic Diseases.</title>
        <authorList>
            <person name="Tisza M.J."/>
            <person name="Buck C.B."/>
        </authorList>
    </citation>
    <scope>NUCLEOTIDE SEQUENCE</scope>
    <source>
        <strain evidence="2">CtXZx16</strain>
    </source>
</reference>
<protein>
    <submittedName>
        <fullName evidence="2">HepA-related protein (HARP)</fullName>
    </submittedName>
</protein>
<keyword evidence="1" id="KW-0175">Coiled coil</keyword>
<evidence type="ECO:0000313" key="2">
    <source>
        <dbReference type="EMBL" id="DAD82861.1"/>
    </source>
</evidence>
<feature type="coiled-coil region" evidence="1">
    <location>
        <begin position="159"/>
        <end position="189"/>
    </location>
</feature>
<sequence>MDIKIVLGSSSINIYTPYNKEFVIKIKNIGSARWNSSNKCWTVPKEYIDNVRNIMVDVFGYSDIDRNETIDVKIKFLEDSFACKESIRVFGKDISSAYNRDSGARVGRDVVLISGKIKSGGSAKYWRSEVSAGSVFYLSKVNKNIFEKEKDNLPYKIEILEIREDMEEISELIAEKEKLLARITQINRVLGIEEKS</sequence>
<proteinExistence type="predicted"/>
<dbReference type="EMBL" id="BK014925">
    <property type="protein sequence ID" value="DAD82861.1"/>
    <property type="molecule type" value="Genomic_DNA"/>
</dbReference>
<name>A0A8S5MKK6_9CAUD</name>
<organism evidence="2">
    <name type="scientific">Siphoviridae sp. ctXZx16</name>
    <dbReference type="NCBI Taxonomy" id="2826371"/>
    <lineage>
        <taxon>Viruses</taxon>
        <taxon>Duplodnaviria</taxon>
        <taxon>Heunggongvirae</taxon>
        <taxon>Uroviricota</taxon>
        <taxon>Caudoviricetes</taxon>
    </lineage>
</organism>
<evidence type="ECO:0000256" key="1">
    <source>
        <dbReference type="SAM" id="Coils"/>
    </source>
</evidence>
<accession>A0A8S5MKK6</accession>